<sequence length="65" mass="7730">MNSLKSKKLLNYEISKIDDNLSTSVSNSDIYNNDIMISENEIQNDEFYSHNEMKNKIENWKRKTL</sequence>
<evidence type="ECO:0000313" key="2">
    <source>
        <dbReference type="Proteomes" id="UP001430679"/>
    </source>
</evidence>
<dbReference type="RefSeq" id="WP_230036285.1">
    <property type="nucleotide sequence ID" value="NZ_JAJJMM010000001.1"/>
</dbReference>
<dbReference type="Proteomes" id="UP001430679">
    <property type="component" value="Unassembled WGS sequence"/>
</dbReference>
<evidence type="ECO:0000313" key="1">
    <source>
        <dbReference type="EMBL" id="MCC9063824.1"/>
    </source>
</evidence>
<protein>
    <submittedName>
        <fullName evidence="1">Uncharacterized protein</fullName>
    </submittedName>
</protein>
<accession>A0ABS8ME78</accession>
<organism evidence="1 2">
    <name type="scientific">Flavobacterium piscisymbiosum</name>
    <dbReference type="NCBI Taxonomy" id="2893753"/>
    <lineage>
        <taxon>Bacteria</taxon>
        <taxon>Pseudomonadati</taxon>
        <taxon>Bacteroidota</taxon>
        <taxon>Flavobacteriia</taxon>
        <taxon>Flavobacteriales</taxon>
        <taxon>Flavobacteriaceae</taxon>
        <taxon>Flavobacterium</taxon>
    </lineage>
</organism>
<gene>
    <name evidence="1" type="ORF">LNP81_12580</name>
</gene>
<proteinExistence type="predicted"/>
<keyword evidence="2" id="KW-1185">Reference proteome</keyword>
<comment type="caution">
    <text evidence="1">The sequence shown here is derived from an EMBL/GenBank/DDBJ whole genome shotgun (WGS) entry which is preliminary data.</text>
</comment>
<reference evidence="1" key="1">
    <citation type="submission" date="2021-11" db="EMBL/GenBank/DDBJ databases">
        <title>Description of novel Flavobacterium species.</title>
        <authorList>
            <person name="Saticioglu I.B."/>
            <person name="Ay H."/>
            <person name="Altun S."/>
            <person name="Duman M."/>
        </authorList>
    </citation>
    <scope>NUCLEOTIDE SEQUENCE</scope>
    <source>
        <strain evidence="1">F-30</strain>
    </source>
</reference>
<name>A0ABS8ME78_9FLAO</name>
<dbReference type="EMBL" id="JAJJMM010000001">
    <property type="protein sequence ID" value="MCC9063824.1"/>
    <property type="molecule type" value="Genomic_DNA"/>
</dbReference>